<comment type="function">
    <text evidence="14">Key enzyme of fatty acid beta-oxidation. Able to isomerize both 3-cis (3Z) and 3-trans (3E) double bonds into the 2-trans (2E) form in a range of enoyl-CoA species, with a preference for (3Z)-enoyl-CoAs over (3E)-enoyl-CoAs. The catalytic efficiency of this enzyme is not affected by the fatty acyl chain length.</text>
</comment>
<keyword evidence="5" id="KW-0809">Transit peptide</keyword>
<evidence type="ECO:0000256" key="15">
    <source>
        <dbReference type="ARBA" id="ARBA00068317"/>
    </source>
</evidence>
<dbReference type="CDD" id="cd06558">
    <property type="entry name" value="crotonase-like"/>
    <property type="match status" value="1"/>
</dbReference>
<comment type="pathway">
    <text evidence="2">Lipid metabolism; fatty acid beta-oxidation.</text>
</comment>
<evidence type="ECO:0000256" key="8">
    <source>
        <dbReference type="ARBA" id="ARBA00023128"/>
    </source>
</evidence>
<dbReference type="Gene3D" id="6.10.250.170">
    <property type="match status" value="1"/>
</dbReference>
<keyword evidence="9" id="KW-0413">Isomerase</keyword>
<comment type="subcellular location">
    <subcellularLocation>
        <location evidence="1">Mitochondrion matrix</location>
    </subcellularLocation>
</comment>
<evidence type="ECO:0000313" key="18">
    <source>
        <dbReference type="RefSeq" id="XP_024937634.1"/>
    </source>
</evidence>
<dbReference type="PANTHER" id="PTHR11941">
    <property type="entry name" value="ENOYL-COA HYDRATASE-RELATED"/>
    <property type="match status" value="1"/>
</dbReference>
<evidence type="ECO:0000256" key="12">
    <source>
        <dbReference type="ARBA" id="ARBA00052376"/>
    </source>
</evidence>
<evidence type="ECO:0000256" key="7">
    <source>
        <dbReference type="ARBA" id="ARBA00023098"/>
    </source>
</evidence>
<evidence type="ECO:0000313" key="17">
    <source>
        <dbReference type="Proteomes" id="UP000694920"/>
    </source>
</evidence>
<dbReference type="AlphaFoldDB" id="A0AAJ7RBL4"/>
<keyword evidence="6" id="KW-0007">Acetylation</keyword>
<evidence type="ECO:0000256" key="3">
    <source>
        <dbReference type="ARBA" id="ARBA00011233"/>
    </source>
</evidence>
<dbReference type="InterPro" id="IPR029045">
    <property type="entry name" value="ClpP/crotonase-like_dom_sf"/>
</dbReference>
<protein>
    <recommendedName>
        <fullName evidence="15">Enoyl-CoA delta isomerase 1, mitochondrial</fullName>
    </recommendedName>
    <alternativeName>
        <fullName evidence="16">3,2-trans-enoyl-CoA isomerase</fullName>
    </alternativeName>
</protein>
<dbReference type="GO" id="GO:0006635">
    <property type="term" value="P:fatty acid beta-oxidation"/>
    <property type="evidence" value="ECO:0007669"/>
    <property type="project" value="TreeGrafter"/>
</dbReference>
<comment type="catalytic activity">
    <reaction evidence="12">
        <text>(3Z)-dodecenoyl-CoA = (2E)-dodecenoyl-CoA</text>
        <dbReference type="Rhea" id="RHEA:23716"/>
        <dbReference type="ChEBI" id="CHEBI:57330"/>
        <dbReference type="ChEBI" id="CHEBI:58543"/>
        <dbReference type="EC" id="5.3.3.8"/>
    </reaction>
    <physiologicalReaction direction="left-to-right" evidence="12">
        <dbReference type="Rhea" id="RHEA:23717"/>
    </physiologicalReaction>
</comment>
<dbReference type="GeneID" id="107264612"/>
<comment type="subunit">
    <text evidence="3">Homotrimer.</text>
</comment>
<evidence type="ECO:0000256" key="5">
    <source>
        <dbReference type="ARBA" id="ARBA00022946"/>
    </source>
</evidence>
<proteinExistence type="predicted"/>
<evidence type="ECO:0000256" key="6">
    <source>
        <dbReference type="ARBA" id="ARBA00022990"/>
    </source>
</evidence>
<comment type="catalytic activity">
    <reaction evidence="13">
        <text>(3Z)-octenoyl-CoA = (2E)-octenoyl-CoA</text>
        <dbReference type="Rhea" id="RHEA:46044"/>
        <dbReference type="ChEBI" id="CHEBI:62242"/>
        <dbReference type="ChEBI" id="CHEBI:85640"/>
    </reaction>
    <physiologicalReaction direction="left-to-right" evidence="13">
        <dbReference type="Rhea" id="RHEA:46045"/>
    </physiologicalReaction>
</comment>
<dbReference type="Gene3D" id="3.90.226.10">
    <property type="entry name" value="2-enoyl-CoA Hydratase, Chain A, domain 1"/>
    <property type="match status" value="1"/>
</dbReference>
<evidence type="ECO:0000256" key="14">
    <source>
        <dbReference type="ARBA" id="ARBA00056147"/>
    </source>
</evidence>
<dbReference type="Pfam" id="PF00378">
    <property type="entry name" value="ECH_1"/>
    <property type="match status" value="1"/>
</dbReference>
<name>A0AAJ7RBL4_CEPCN</name>
<evidence type="ECO:0000256" key="13">
    <source>
        <dbReference type="ARBA" id="ARBA00052542"/>
    </source>
</evidence>
<evidence type="ECO:0000256" key="2">
    <source>
        <dbReference type="ARBA" id="ARBA00005005"/>
    </source>
</evidence>
<dbReference type="SUPFAM" id="SSF52096">
    <property type="entry name" value="ClpP/crotonase"/>
    <property type="match status" value="1"/>
</dbReference>
<dbReference type="GO" id="GO:0005759">
    <property type="term" value="C:mitochondrial matrix"/>
    <property type="evidence" value="ECO:0007669"/>
    <property type="project" value="UniProtKB-SubCell"/>
</dbReference>
<accession>A0AAJ7RBL4</accession>
<keyword evidence="4" id="KW-0276">Fatty acid metabolism</keyword>
<evidence type="ECO:0000256" key="10">
    <source>
        <dbReference type="ARBA" id="ARBA00050938"/>
    </source>
</evidence>
<sequence length="291" mass="32383">MSPEAALKSDTMMIHAYRSCFRNLRISLARNYASSSKLVDVSRDDKTGVSIISMSRAPVNGLNRELLVELERSLKEAQDERRRGVVLTSSLSNVFSGGLDIMEMFKKDAESMSKFWSALQDLYLTLYGLSVPIAAAINGSSPAGGCFLAMCCEYRVFVDGKHTIGLNETNLGIVAPKWFQNVMIATIGHRNAELALLRGTLFSPQEALRIGLVDELATDKADAISKCENYIASFARIPGTGRYLTKLGVRQELIQWMHDNREVDVNSFVTFAQTPEVQKNLELYVKSLKKR</sequence>
<evidence type="ECO:0000256" key="1">
    <source>
        <dbReference type="ARBA" id="ARBA00004305"/>
    </source>
</evidence>
<dbReference type="PANTHER" id="PTHR11941:SF45">
    <property type="entry name" value="ENOYL-COA DELTA ISOMERASE 1, MITOCHONDRIAL"/>
    <property type="match status" value="1"/>
</dbReference>
<keyword evidence="7" id="KW-0443">Lipid metabolism</keyword>
<dbReference type="GO" id="GO:0004165">
    <property type="term" value="F:delta(3)-delta(2)-enoyl-CoA isomerase activity"/>
    <property type="evidence" value="ECO:0007669"/>
    <property type="project" value="UniProtKB-EC"/>
</dbReference>
<gene>
    <name evidence="18" type="primary">LOC107264612</name>
</gene>
<evidence type="ECO:0000256" key="9">
    <source>
        <dbReference type="ARBA" id="ARBA00023235"/>
    </source>
</evidence>
<comment type="catalytic activity">
    <reaction evidence="10">
        <text>(3Z)-decenoyl-CoA = (2E)-decenoyl-CoA</text>
        <dbReference type="Rhea" id="RHEA:77195"/>
        <dbReference type="ChEBI" id="CHEBI:61406"/>
        <dbReference type="ChEBI" id="CHEBI:195601"/>
    </reaction>
    <physiologicalReaction direction="left-to-right" evidence="10">
        <dbReference type="Rhea" id="RHEA:77196"/>
    </physiologicalReaction>
</comment>
<dbReference type="FunFam" id="3.90.226.10:FF:000034">
    <property type="entry name" value="Enoyl-CoA delta isomerase 1"/>
    <property type="match status" value="1"/>
</dbReference>
<evidence type="ECO:0000256" key="16">
    <source>
        <dbReference type="ARBA" id="ARBA00083575"/>
    </source>
</evidence>
<dbReference type="InterPro" id="IPR001753">
    <property type="entry name" value="Enoyl-CoA_hydra/iso"/>
</dbReference>
<reference evidence="18" key="1">
    <citation type="submission" date="2025-08" db="UniProtKB">
        <authorList>
            <consortium name="RefSeq"/>
        </authorList>
    </citation>
    <scope>IDENTIFICATION</scope>
</reference>
<comment type="catalytic activity">
    <reaction evidence="11">
        <text>(2E)-tetradecenoyl-CoA = (3Z)-tetradecenoyl-CoA</text>
        <dbReference type="Rhea" id="RHEA:29847"/>
        <dbReference type="ChEBI" id="CHEBI:61405"/>
        <dbReference type="ChEBI" id="CHEBI:61968"/>
    </reaction>
    <physiologicalReaction direction="right-to-left" evidence="11">
        <dbReference type="Rhea" id="RHEA:29849"/>
    </physiologicalReaction>
</comment>
<keyword evidence="17" id="KW-1185">Reference proteome</keyword>
<dbReference type="Proteomes" id="UP000694920">
    <property type="component" value="Unplaced"/>
</dbReference>
<evidence type="ECO:0000256" key="4">
    <source>
        <dbReference type="ARBA" id="ARBA00022832"/>
    </source>
</evidence>
<organism evidence="17 18">
    <name type="scientific">Cephus cinctus</name>
    <name type="common">Wheat stem sawfly</name>
    <dbReference type="NCBI Taxonomy" id="211228"/>
    <lineage>
        <taxon>Eukaryota</taxon>
        <taxon>Metazoa</taxon>
        <taxon>Ecdysozoa</taxon>
        <taxon>Arthropoda</taxon>
        <taxon>Hexapoda</taxon>
        <taxon>Insecta</taxon>
        <taxon>Pterygota</taxon>
        <taxon>Neoptera</taxon>
        <taxon>Endopterygota</taxon>
        <taxon>Hymenoptera</taxon>
        <taxon>Cephoidea</taxon>
        <taxon>Cephidae</taxon>
        <taxon>Cephus</taxon>
    </lineage>
</organism>
<evidence type="ECO:0000256" key="11">
    <source>
        <dbReference type="ARBA" id="ARBA00051293"/>
    </source>
</evidence>
<keyword evidence="8" id="KW-0496">Mitochondrion</keyword>
<dbReference type="RefSeq" id="XP_024937634.1">
    <property type="nucleotide sequence ID" value="XM_025081866.1"/>
</dbReference>